<reference evidence="1 2" key="1">
    <citation type="submission" date="2008-10" db="EMBL/GenBank/DDBJ databases">
        <title>Draft genome sequence of Bacteroides dorei (DSM 17855).</title>
        <authorList>
            <person name="Sudarsanam P."/>
            <person name="Ley R."/>
            <person name="Guruge J."/>
            <person name="Turnbaugh P.J."/>
            <person name="Mahowald M."/>
            <person name="Liep D."/>
            <person name="Gordon J."/>
        </authorList>
    </citation>
    <scope>NUCLEOTIDE SEQUENCE [LARGE SCALE GENOMIC DNA]</scope>
    <source>
        <strain evidence="1 2">DSM 17855</strain>
    </source>
</reference>
<evidence type="ECO:0000313" key="1">
    <source>
        <dbReference type="EMBL" id="EEB25053.1"/>
    </source>
</evidence>
<gene>
    <name evidence="1" type="ORF">BACDOR_02519</name>
</gene>
<reference evidence="1 2" key="2">
    <citation type="submission" date="2008-10" db="EMBL/GenBank/DDBJ databases">
        <authorList>
            <person name="Fulton L."/>
            <person name="Clifton S."/>
            <person name="Fulton B."/>
            <person name="Xu J."/>
            <person name="Minx P."/>
            <person name="Pepin K.H."/>
            <person name="Johnson M."/>
            <person name="Thiruvilangam P."/>
            <person name="Bhonagiri V."/>
            <person name="Nash W.E."/>
            <person name="Mardis E.R."/>
            <person name="Wilson R.K."/>
        </authorList>
    </citation>
    <scope>NUCLEOTIDE SEQUENCE [LARGE SCALE GENOMIC DNA]</scope>
    <source>
        <strain evidence="1 2">DSM 17855</strain>
    </source>
</reference>
<accession>B6VYZ9</accession>
<dbReference type="EMBL" id="ABWZ01000050">
    <property type="protein sequence ID" value="EEB25053.1"/>
    <property type="molecule type" value="Genomic_DNA"/>
</dbReference>
<dbReference type="HOGENOM" id="CLU_2696803_0_0_10"/>
<dbReference type="AlphaFoldDB" id="B6VYZ9"/>
<evidence type="ECO:0000313" key="2">
    <source>
        <dbReference type="Proteomes" id="UP000004849"/>
    </source>
</evidence>
<dbReference type="Proteomes" id="UP000004849">
    <property type="component" value="Unassembled WGS sequence"/>
</dbReference>
<proteinExistence type="predicted"/>
<protein>
    <submittedName>
        <fullName evidence="1">Uncharacterized protein</fullName>
    </submittedName>
</protein>
<sequence>MSVYGKISFGMGSGCGGWLAQVLADQGHLLPGEGAVPALVAGSGEGFDQGVATGYPACEVAHGGGGSGIGKILQGEFLFVHGS</sequence>
<name>B6VYZ9_9BACT</name>
<organism evidence="1 2">
    <name type="scientific">Phocaeicola dorei DSM 17855</name>
    <dbReference type="NCBI Taxonomy" id="483217"/>
    <lineage>
        <taxon>Bacteria</taxon>
        <taxon>Pseudomonadati</taxon>
        <taxon>Bacteroidota</taxon>
        <taxon>Bacteroidia</taxon>
        <taxon>Bacteroidales</taxon>
        <taxon>Bacteroidaceae</taxon>
        <taxon>Phocaeicola</taxon>
    </lineage>
</organism>